<keyword evidence="13" id="KW-1185">Reference proteome</keyword>
<evidence type="ECO:0000259" key="11">
    <source>
        <dbReference type="PROSITE" id="PS50850"/>
    </source>
</evidence>
<dbReference type="EMBL" id="CP029185">
    <property type="protein sequence ID" value="AWH87312.1"/>
    <property type="molecule type" value="Genomic_DNA"/>
</dbReference>
<keyword evidence="7 10" id="KW-0812">Transmembrane</keyword>
<evidence type="ECO:0000256" key="4">
    <source>
        <dbReference type="ARBA" id="ARBA00022475"/>
    </source>
</evidence>
<feature type="transmembrane region" description="Helical" evidence="10">
    <location>
        <begin position="106"/>
        <end position="128"/>
    </location>
</feature>
<feature type="domain" description="Major facilitator superfamily (MFS) profile" evidence="11">
    <location>
        <begin position="11"/>
        <end position="392"/>
    </location>
</feature>
<accession>A0A2Y9TUK4</accession>
<evidence type="ECO:0000256" key="5">
    <source>
        <dbReference type="ARBA" id="ARBA00022519"/>
    </source>
</evidence>
<evidence type="ECO:0000313" key="12">
    <source>
        <dbReference type="EMBL" id="AWH87312.1"/>
    </source>
</evidence>
<feature type="transmembrane region" description="Helical" evidence="10">
    <location>
        <begin position="308"/>
        <end position="329"/>
    </location>
</feature>
<dbReference type="FunFam" id="1.20.1250.20:FF:000125">
    <property type="entry name" value="Sugar efflux transporter SetB"/>
    <property type="match status" value="1"/>
</dbReference>
<feature type="transmembrane region" description="Helical" evidence="10">
    <location>
        <begin position="256"/>
        <end position="276"/>
    </location>
</feature>
<dbReference type="SUPFAM" id="SSF103473">
    <property type="entry name" value="MFS general substrate transporter"/>
    <property type="match status" value="1"/>
</dbReference>
<feature type="transmembrane region" description="Helical" evidence="10">
    <location>
        <begin position="83"/>
        <end position="100"/>
    </location>
</feature>
<dbReference type="RefSeq" id="WP_108899401.1">
    <property type="nucleotide sequence ID" value="NZ_CP029185.2"/>
</dbReference>
<sequence>MRPLPASLKQMTDITSLAFLFIAFLTGIAGALQTPTLSLFLTTEVQTRPVLVGLFYTGSAIIGIVISQMIASYSDKSGDRKMLIIRCCLFGALGCILYAFNRNYFLLLTVGVLLSTFGSTATPQMFALAREHADKTGREAVMFSSILRAQISLAWVIGPPLSFALALGFGFKTMYLSAAIAFVLCSVVVWYTLPSMPKVKQQNSEVVQAPRQNRQAVLLLFIVSSLMWTCNGMYIINMPLYLISELHLPEKLAGVMMGTAAGLEIPVMLIAGYYAQRLGKRKLMHYAIIAGLLFYIGLFFFTSPWVLLVLQLLNAIFIGILAGIGMLYFQDLMPGQAGAATTLFTNTVRVGWIVAGSLAGTVAELWSFHSVFYIAAVMCLVATMCLLRIKIA</sequence>
<evidence type="ECO:0000256" key="6">
    <source>
        <dbReference type="ARBA" id="ARBA00022597"/>
    </source>
</evidence>
<comment type="subcellular location">
    <subcellularLocation>
        <location evidence="1">Cell inner membrane</location>
        <topology evidence="1">Multi-pass membrane protein</topology>
    </subcellularLocation>
</comment>
<proteinExistence type="inferred from homology"/>
<keyword evidence="8 10" id="KW-1133">Transmembrane helix</keyword>
<organism evidence="12 13">
    <name type="scientific">Limnobaculum parvum</name>
    <dbReference type="NCBI Taxonomy" id="2172103"/>
    <lineage>
        <taxon>Bacteria</taxon>
        <taxon>Pseudomonadati</taxon>
        <taxon>Pseudomonadota</taxon>
        <taxon>Gammaproteobacteria</taxon>
        <taxon>Enterobacterales</taxon>
        <taxon>Budviciaceae</taxon>
        <taxon>Limnobaculum</taxon>
    </lineage>
</organism>
<evidence type="ECO:0000256" key="7">
    <source>
        <dbReference type="ARBA" id="ARBA00022692"/>
    </source>
</evidence>
<keyword evidence="3" id="KW-0813">Transport</keyword>
<dbReference type="GO" id="GO:1904659">
    <property type="term" value="P:D-glucose transmembrane transport"/>
    <property type="evidence" value="ECO:0007669"/>
    <property type="project" value="TreeGrafter"/>
</dbReference>
<keyword evidence="4" id="KW-1003">Cell membrane</keyword>
<dbReference type="PANTHER" id="PTHR23535:SF2">
    <property type="entry name" value="SUGAR EFFLUX TRANSPORTER A-RELATED"/>
    <property type="match status" value="1"/>
</dbReference>
<dbReference type="FunFam" id="1.20.1250.20:FF:000151">
    <property type="entry name" value="Sugar efflux transporter SetB"/>
    <property type="match status" value="1"/>
</dbReference>
<dbReference type="GO" id="GO:0005351">
    <property type="term" value="F:carbohydrate:proton symporter activity"/>
    <property type="evidence" value="ECO:0007669"/>
    <property type="project" value="InterPro"/>
</dbReference>
<evidence type="ECO:0000256" key="8">
    <source>
        <dbReference type="ARBA" id="ARBA00022989"/>
    </source>
</evidence>
<evidence type="ECO:0000313" key="13">
    <source>
        <dbReference type="Proteomes" id="UP000244908"/>
    </source>
</evidence>
<evidence type="ECO:0000256" key="1">
    <source>
        <dbReference type="ARBA" id="ARBA00004429"/>
    </source>
</evidence>
<keyword evidence="5" id="KW-0997">Cell inner membrane</keyword>
<evidence type="ECO:0000256" key="9">
    <source>
        <dbReference type="ARBA" id="ARBA00023136"/>
    </source>
</evidence>
<dbReference type="PANTHER" id="PTHR23535">
    <property type="entry name" value="SUGAR EFFLUX TRANSPORTER A-RELATED"/>
    <property type="match status" value="1"/>
</dbReference>
<dbReference type="GO" id="GO:0036448">
    <property type="term" value="P:cellular response to glucose-phosphate stress"/>
    <property type="evidence" value="ECO:0007669"/>
    <property type="project" value="TreeGrafter"/>
</dbReference>
<dbReference type="InterPro" id="IPR011701">
    <property type="entry name" value="MFS"/>
</dbReference>
<keyword evidence="9 10" id="KW-0472">Membrane</keyword>
<comment type="similarity">
    <text evidence="2">Belongs to the major facilitator superfamily. Set transporter family.</text>
</comment>
<evidence type="ECO:0000256" key="10">
    <source>
        <dbReference type="SAM" id="Phobius"/>
    </source>
</evidence>
<dbReference type="NCBIfam" id="TIGR00899">
    <property type="entry name" value="2A0120"/>
    <property type="match status" value="1"/>
</dbReference>
<dbReference type="OrthoDB" id="7337792at2"/>
<dbReference type="Proteomes" id="UP000244908">
    <property type="component" value="Chromosome"/>
</dbReference>
<gene>
    <name evidence="12" type="ORF">HYN51_01295</name>
</gene>
<dbReference type="GO" id="GO:0015767">
    <property type="term" value="P:lactose transport"/>
    <property type="evidence" value="ECO:0007669"/>
    <property type="project" value="TreeGrafter"/>
</dbReference>
<dbReference type="AlphaFoldDB" id="A0A2Y9TUK4"/>
<feature type="transmembrane region" description="Helical" evidence="10">
    <location>
        <begin position="49"/>
        <end position="71"/>
    </location>
</feature>
<dbReference type="PROSITE" id="PS50850">
    <property type="entry name" value="MFS"/>
    <property type="match status" value="1"/>
</dbReference>
<dbReference type="InterPro" id="IPR020846">
    <property type="entry name" value="MFS_dom"/>
</dbReference>
<feature type="transmembrane region" description="Helical" evidence="10">
    <location>
        <begin position="366"/>
        <end position="387"/>
    </location>
</feature>
<dbReference type="CDD" id="cd17471">
    <property type="entry name" value="MFS_Set"/>
    <property type="match status" value="1"/>
</dbReference>
<dbReference type="Pfam" id="PF07690">
    <property type="entry name" value="MFS_1"/>
    <property type="match status" value="1"/>
</dbReference>
<evidence type="ECO:0000256" key="2">
    <source>
        <dbReference type="ARBA" id="ARBA00006523"/>
    </source>
</evidence>
<feature type="transmembrane region" description="Helical" evidence="10">
    <location>
        <begin position="216"/>
        <end position="236"/>
    </location>
</feature>
<dbReference type="Gene3D" id="1.20.1250.20">
    <property type="entry name" value="MFS general substrate transporter like domains"/>
    <property type="match status" value="2"/>
</dbReference>
<evidence type="ECO:0000256" key="3">
    <source>
        <dbReference type="ARBA" id="ARBA00022448"/>
    </source>
</evidence>
<dbReference type="InterPro" id="IPR004750">
    <property type="entry name" value="Sugar_efflux"/>
</dbReference>
<dbReference type="KEGG" id="lpv:HYN51_01295"/>
<protein>
    <submittedName>
        <fullName evidence="12">Sugar efflux transporter</fullName>
    </submittedName>
</protein>
<dbReference type="InterPro" id="IPR036259">
    <property type="entry name" value="MFS_trans_sf"/>
</dbReference>
<reference evidence="12 13" key="1">
    <citation type="journal article" date="2019" name="Int. J. Syst. Evol. Microbiol.">
        <title>Limnobaculum parvum gen. nov., sp. nov., isolated from a freshwater lake.</title>
        <authorList>
            <person name="Baek C."/>
            <person name="Shin S.K."/>
            <person name="Yi H."/>
        </authorList>
    </citation>
    <scope>NUCLEOTIDE SEQUENCE [LARGE SCALE GENOMIC DNA]</scope>
    <source>
        <strain evidence="12 13">HYN0051</strain>
    </source>
</reference>
<name>A0A2Y9TUK4_9GAMM</name>
<feature type="transmembrane region" description="Helical" evidence="10">
    <location>
        <begin position="283"/>
        <end position="302"/>
    </location>
</feature>
<keyword evidence="6" id="KW-0762">Sugar transport</keyword>
<dbReference type="GO" id="GO:0005886">
    <property type="term" value="C:plasma membrane"/>
    <property type="evidence" value="ECO:0007669"/>
    <property type="project" value="UniProtKB-SubCell"/>
</dbReference>
<feature type="transmembrane region" description="Helical" evidence="10">
    <location>
        <begin position="175"/>
        <end position="193"/>
    </location>
</feature>